<evidence type="ECO:0000256" key="1">
    <source>
        <dbReference type="ARBA" id="ARBA00004651"/>
    </source>
</evidence>
<evidence type="ECO:0000256" key="7">
    <source>
        <dbReference type="ARBA" id="ARBA00022737"/>
    </source>
</evidence>
<feature type="binding site" evidence="16">
    <location>
        <position position="68"/>
    </location>
    <ligand>
        <name>Zn(2+)</name>
        <dbReference type="ChEBI" id="CHEBI:29105"/>
        <note>catalytic</note>
    </ligand>
</feature>
<feature type="active site" evidence="15">
    <location>
        <position position="69"/>
    </location>
</feature>
<reference evidence="19" key="1">
    <citation type="submission" date="2020-08" db="EMBL/GenBank/DDBJ databases">
        <title>Sulfitobacter aestuariivivens sp. nov., isolated from a tidal flat.</title>
        <authorList>
            <person name="Park S."/>
            <person name="Yoon J.-H."/>
        </authorList>
    </citation>
    <scope>NUCLEOTIDE SEQUENCE</scope>
    <source>
        <strain evidence="19">TSTF-M16</strain>
    </source>
</reference>
<keyword evidence="8 14" id="KW-0378">Hydrolase</keyword>
<keyword evidence="7" id="KW-0677">Repeat</keyword>
<sequence>MFTNAIKLFSINKFDIKVDPSWLIIAALVTWSLSQQFFPDALPGRSPQAYLAMAIIAMLGLFASLLLHELAHSVVARHLGVPIKSITLFLFGGVAELEAEPKSGLTEFWISIAGPLMSLALAVGFWSLSGAATLIDLPPALISVLFYLALINLVLAVFNMVPAFPLDGGRVLRAYLWHRSGDVLASTRTAARSGIFFAYFLMAFGIAALFQGAIFTGLWQIMIGGFVLIAARATYTSQLSKSVFEGHRVQALMTRDPITAHPDMTLAAFVNQIMLHHSLTFVPVTEGSVLLGHIDGSVLSGIDRENWASTRVGDVFVGLHDEDMVSPKTLLSDLMERIGKTGKRKFMVVEGHQLLGVITLSDLTACLNQTAQSLG</sequence>
<evidence type="ECO:0000256" key="4">
    <source>
        <dbReference type="ARBA" id="ARBA00022670"/>
    </source>
</evidence>
<comment type="subcellular location">
    <subcellularLocation>
        <location evidence="1 14">Cell membrane</location>
        <topology evidence="1 14">Multi-pass membrane protein</topology>
    </subcellularLocation>
</comment>
<evidence type="ECO:0000259" key="17">
    <source>
        <dbReference type="Pfam" id="PF00571"/>
    </source>
</evidence>
<evidence type="ECO:0000256" key="13">
    <source>
        <dbReference type="ARBA" id="ARBA00023136"/>
    </source>
</evidence>
<keyword evidence="4 14" id="KW-0645">Protease</keyword>
<accession>A0A927D7W4</accession>
<comment type="cofactor">
    <cofactor evidence="14 16">
        <name>Zn(2+)</name>
        <dbReference type="ChEBI" id="CHEBI:29105"/>
    </cofactor>
    <text evidence="14 16">Binds 1 zinc ion per subunit.</text>
</comment>
<dbReference type="CDD" id="cd06164">
    <property type="entry name" value="S2P-M50_SpoIVFB_CBS"/>
    <property type="match status" value="1"/>
</dbReference>
<feature type="transmembrane region" description="Helical" evidence="14">
    <location>
        <begin position="108"/>
        <end position="128"/>
    </location>
</feature>
<dbReference type="AlphaFoldDB" id="A0A927D7W4"/>
<feature type="domain" description="CBS" evidence="17">
    <location>
        <begin position="324"/>
        <end position="365"/>
    </location>
</feature>
<feature type="transmembrane region" description="Helical" evidence="14">
    <location>
        <begin position="21"/>
        <end position="38"/>
    </location>
</feature>
<keyword evidence="5 14" id="KW-0812">Transmembrane</keyword>
<dbReference type="RefSeq" id="WP_191076390.1">
    <property type="nucleotide sequence ID" value="NZ_JACTAG010000002.1"/>
</dbReference>
<comment type="similarity">
    <text evidence="2 14">Belongs to the peptidase M50B family.</text>
</comment>
<dbReference type="PANTHER" id="PTHR39188">
    <property type="entry name" value="MEMBRANE-ASSOCIATED ZINC METALLOPROTEASE M50B"/>
    <property type="match status" value="1"/>
</dbReference>
<evidence type="ECO:0000313" key="19">
    <source>
        <dbReference type="EMBL" id="MBD3665414.1"/>
    </source>
</evidence>
<feature type="binding site" evidence="16">
    <location>
        <position position="167"/>
    </location>
    <ligand>
        <name>Zn(2+)</name>
        <dbReference type="ChEBI" id="CHEBI:29105"/>
        <note>catalytic</note>
    </ligand>
</feature>
<dbReference type="EMBL" id="JACTAG010000002">
    <property type="protein sequence ID" value="MBD3665414.1"/>
    <property type="molecule type" value="Genomic_DNA"/>
</dbReference>
<name>A0A927D7W4_9RHOB</name>
<evidence type="ECO:0000256" key="5">
    <source>
        <dbReference type="ARBA" id="ARBA00022692"/>
    </source>
</evidence>
<dbReference type="Gene3D" id="3.10.580.10">
    <property type="entry name" value="CBS-domain"/>
    <property type="match status" value="1"/>
</dbReference>
<dbReference type="PIRSF" id="PIRSF006404">
    <property type="entry name" value="UCP006404_Pept_M50_CBS"/>
    <property type="match status" value="1"/>
</dbReference>
<dbReference type="SUPFAM" id="SSF54631">
    <property type="entry name" value="CBS-domain pair"/>
    <property type="match status" value="1"/>
</dbReference>
<keyword evidence="11 14" id="KW-0482">Metalloprotease</keyword>
<organism evidence="19 20">
    <name type="scientific">Sulfitobacter aestuariivivens</name>
    <dbReference type="NCBI Taxonomy" id="2766981"/>
    <lineage>
        <taxon>Bacteria</taxon>
        <taxon>Pseudomonadati</taxon>
        <taxon>Pseudomonadota</taxon>
        <taxon>Alphaproteobacteria</taxon>
        <taxon>Rhodobacterales</taxon>
        <taxon>Roseobacteraceae</taxon>
        <taxon>Sulfitobacter</taxon>
    </lineage>
</organism>
<dbReference type="PANTHER" id="PTHR39188:SF3">
    <property type="entry name" value="STAGE IV SPORULATION PROTEIN FB"/>
    <property type="match status" value="1"/>
</dbReference>
<feature type="domain" description="CBS" evidence="17">
    <location>
        <begin position="249"/>
        <end position="292"/>
    </location>
</feature>
<feature type="domain" description="Peptidase M50" evidence="18">
    <location>
        <begin position="141"/>
        <end position="198"/>
    </location>
</feature>
<dbReference type="GO" id="GO:0006508">
    <property type="term" value="P:proteolysis"/>
    <property type="evidence" value="ECO:0007669"/>
    <property type="project" value="UniProtKB-KW"/>
</dbReference>
<protein>
    <recommendedName>
        <fullName evidence="14">Zinc metalloprotease</fullName>
    </recommendedName>
</protein>
<keyword evidence="12" id="KW-0129">CBS domain</keyword>
<dbReference type="InterPro" id="IPR008915">
    <property type="entry name" value="Peptidase_M50"/>
</dbReference>
<evidence type="ECO:0000256" key="15">
    <source>
        <dbReference type="PIRSR" id="PIRSR006404-1"/>
    </source>
</evidence>
<evidence type="ECO:0000313" key="20">
    <source>
        <dbReference type="Proteomes" id="UP000635142"/>
    </source>
</evidence>
<evidence type="ECO:0000256" key="3">
    <source>
        <dbReference type="ARBA" id="ARBA00022475"/>
    </source>
</evidence>
<evidence type="ECO:0000256" key="2">
    <source>
        <dbReference type="ARBA" id="ARBA00007931"/>
    </source>
</evidence>
<keyword evidence="9 14" id="KW-0862">Zinc</keyword>
<comment type="caution">
    <text evidence="19">The sequence shown here is derived from an EMBL/GenBank/DDBJ whole genome shotgun (WGS) entry which is preliminary data.</text>
</comment>
<keyword evidence="20" id="KW-1185">Reference proteome</keyword>
<proteinExistence type="inferred from homology"/>
<keyword evidence="6 14" id="KW-0479">Metal-binding</keyword>
<feature type="binding site" evidence="16">
    <location>
        <position position="72"/>
    </location>
    <ligand>
        <name>Zn(2+)</name>
        <dbReference type="ChEBI" id="CHEBI:29105"/>
        <note>catalytic</note>
    </ligand>
</feature>
<evidence type="ECO:0000256" key="16">
    <source>
        <dbReference type="PIRSR" id="PIRSR006404-2"/>
    </source>
</evidence>
<feature type="domain" description="Peptidase M50" evidence="18">
    <location>
        <begin position="57"/>
        <end position="128"/>
    </location>
</feature>
<feature type="transmembrane region" description="Helical" evidence="14">
    <location>
        <begin position="50"/>
        <end position="67"/>
    </location>
</feature>
<gene>
    <name evidence="19" type="ORF">H9Q16_15880</name>
</gene>
<dbReference type="InterPro" id="IPR016483">
    <property type="entry name" value="UCP006404_Pept_M50_CBS"/>
</dbReference>
<dbReference type="GO" id="GO:0005886">
    <property type="term" value="C:plasma membrane"/>
    <property type="evidence" value="ECO:0007669"/>
    <property type="project" value="UniProtKB-SubCell"/>
</dbReference>
<evidence type="ECO:0000256" key="14">
    <source>
        <dbReference type="PIRNR" id="PIRNR006404"/>
    </source>
</evidence>
<evidence type="ECO:0000259" key="18">
    <source>
        <dbReference type="Pfam" id="PF02163"/>
    </source>
</evidence>
<keyword evidence="3 14" id="KW-1003">Cell membrane</keyword>
<evidence type="ECO:0000256" key="6">
    <source>
        <dbReference type="ARBA" id="ARBA00022723"/>
    </source>
</evidence>
<dbReference type="Pfam" id="PF02163">
    <property type="entry name" value="Peptidase_M50"/>
    <property type="match status" value="2"/>
</dbReference>
<dbReference type="InterPro" id="IPR046342">
    <property type="entry name" value="CBS_dom_sf"/>
</dbReference>
<dbReference type="InterPro" id="IPR000644">
    <property type="entry name" value="CBS_dom"/>
</dbReference>
<evidence type="ECO:0000256" key="9">
    <source>
        <dbReference type="ARBA" id="ARBA00022833"/>
    </source>
</evidence>
<evidence type="ECO:0000256" key="12">
    <source>
        <dbReference type="ARBA" id="ARBA00023122"/>
    </source>
</evidence>
<dbReference type="GO" id="GO:0008237">
    <property type="term" value="F:metallopeptidase activity"/>
    <property type="evidence" value="ECO:0007669"/>
    <property type="project" value="UniProtKB-UniRule"/>
</dbReference>
<evidence type="ECO:0000256" key="11">
    <source>
        <dbReference type="ARBA" id="ARBA00023049"/>
    </source>
</evidence>
<feature type="transmembrane region" description="Helical" evidence="14">
    <location>
        <begin position="140"/>
        <end position="161"/>
    </location>
</feature>
<keyword evidence="10 14" id="KW-1133">Transmembrane helix</keyword>
<dbReference type="Proteomes" id="UP000635142">
    <property type="component" value="Unassembled WGS sequence"/>
</dbReference>
<evidence type="ECO:0000256" key="10">
    <source>
        <dbReference type="ARBA" id="ARBA00022989"/>
    </source>
</evidence>
<keyword evidence="13 14" id="KW-0472">Membrane</keyword>
<feature type="transmembrane region" description="Helical" evidence="14">
    <location>
        <begin position="196"/>
        <end position="229"/>
    </location>
</feature>
<dbReference type="Pfam" id="PF00571">
    <property type="entry name" value="CBS"/>
    <property type="match status" value="2"/>
</dbReference>
<evidence type="ECO:0000256" key="8">
    <source>
        <dbReference type="ARBA" id="ARBA00022801"/>
    </source>
</evidence>
<dbReference type="GO" id="GO:0046872">
    <property type="term" value="F:metal ion binding"/>
    <property type="evidence" value="ECO:0007669"/>
    <property type="project" value="UniProtKB-UniRule"/>
</dbReference>